<feature type="transmembrane region" description="Helical" evidence="2">
    <location>
        <begin position="241"/>
        <end position="262"/>
    </location>
</feature>
<sequence length="366" mass="41209">MQADQWLYWKNEALDAVERATVEAAKKSEIIAEEVVKKAQSMADRVEKIAKGVEDRVEELARSMPRPDYFYGRHNQQSHQPGQDHQAHHHSENHHHSGPGPATTVYHHYHHGQSAATETSTTIVTSTSVATSISTLTYVHLMTSASAATSAPTAFADAATQPEQGSFEEVFGPACWPSFWFLTVFLLIYSILLCCLQKLEDPRGPKTKASAEPKPRTSSLTQIEFDLTDLKPYITTPSRQIFAVTLCRIVAALYCLEGYWIMNTMWTMFTSTLKGSWKLRAPWCFFLPISFTPLFLFMWCMFGYVIYNAVDLSFTFFGELALLPVSVAPSKAKRKSKNDAPRGNKRAETDSQVGWGSEEGWQDFRD</sequence>
<keyword evidence="2" id="KW-0812">Transmembrane</keyword>
<keyword evidence="2" id="KW-1133">Transmembrane helix</keyword>
<evidence type="ECO:0000256" key="1">
    <source>
        <dbReference type="SAM" id="MobiDB-lite"/>
    </source>
</evidence>
<dbReference type="EMBL" id="NKCI01000222">
    <property type="protein sequence ID" value="RSL47193.1"/>
    <property type="molecule type" value="Genomic_DNA"/>
</dbReference>
<evidence type="ECO:0000313" key="4">
    <source>
        <dbReference type="Proteomes" id="UP000288168"/>
    </source>
</evidence>
<keyword evidence="4" id="KW-1185">Reference proteome</keyword>
<dbReference type="Proteomes" id="UP000288168">
    <property type="component" value="Unassembled WGS sequence"/>
</dbReference>
<gene>
    <name evidence="3" type="ORF">CEP54_013510</name>
</gene>
<feature type="transmembrane region" description="Helical" evidence="2">
    <location>
        <begin position="179"/>
        <end position="199"/>
    </location>
</feature>
<keyword evidence="2" id="KW-0472">Membrane</keyword>
<feature type="compositionally biased region" description="Polar residues" evidence="1">
    <location>
        <begin position="74"/>
        <end position="83"/>
    </location>
</feature>
<accession>A0A428P2F0</accession>
<protein>
    <submittedName>
        <fullName evidence="3">Uncharacterized protein</fullName>
    </submittedName>
</protein>
<comment type="caution">
    <text evidence="3">The sequence shown here is derived from an EMBL/GenBank/DDBJ whole genome shotgun (WGS) entry which is preliminary data.</text>
</comment>
<evidence type="ECO:0000256" key="2">
    <source>
        <dbReference type="SAM" id="Phobius"/>
    </source>
</evidence>
<evidence type="ECO:0000313" key="3">
    <source>
        <dbReference type="EMBL" id="RSL47193.1"/>
    </source>
</evidence>
<proteinExistence type="predicted"/>
<name>A0A428P2F0_9HYPO</name>
<organism evidence="3 4">
    <name type="scientific">Fusarium duplospermum</name>
    <dbReference type="NCBI Taxonomy" id="1325734"/>
    <lineage>
        <taxon>Eukaryota</taxon>
        <taxon>Fungi</taxon>
        <taxon>Dikarya</taxon>
        <taxon>Ascomycota</taxon>
        <taxon>Pezizomycotina</taxon>
        <taxon>Sordariomycetes</taxon>
        <taxon>Hypocreomycetidae</taxon>
        <taxon>Hypocreales</taxon>
        <taxon>Nectriaceae</taxon>
        <taxon>Fusarium</taxon>
        <taxon>Fusarium solani species complex</taxon>
    </lineage>
</organism>
<dbReference type="OrthoDB" id="5103435at2759"/>
<feature type="region of interest" description="Disordered" evidence="1">
    <location>
        <begin position="329"/>
        <end position="366"/>
    </location>
</feature>
<feature type="region of interest" description="Disordered" evidence="1">
    <location>
        <begin position="67"/>
        <end position="120"/>
    </location>
</feature>
<feature type="transmembrane region" description="Helical" evidence="2">
    <location>
        <begin position="283"/>
        <end position="306"/>
    </location>
</feature>
<dbReference type="AlphaFoldDB" id="A0A428P2F0"/>
<feature type="compositionally biased region" description="Basic and acidic residues" evidence="1">
    <location>
        <begin position="337"/>
        <end position="349"/>
    </location>
</feature>
<reference evidence="3 4" key="1">
    <citation type="submission" date="2017-06" db="EMBL/GenBank/DDBJ databases">
        <title>Comparative genomic analysis of Ambrosia Fusariam Clade fungi.</title>
        <authorList>
            <person name="Stajich J.E."/>
            <person name="Carrillo J."/>
            <person name="Kijimoto T."/>
            <person name="Eskalen A."/>
            <person name="O'Donnell K."/>
            <person name="Kasson M."/>
        </authorList>
    </citation>
    <scope>NUCLEOTIDE SEQUENCE [LARGE SCALE GENOMIC DNA]</scope>
    <source>
        <strain evidence="3 4">NRRL62584</strain>
    </source>
</reference>